<evidence type="ECO:0000313" key="2">
    <source>
        <dbReference type="EMBL" id="KAK3286548.1"/>
    </source>
</evidence>
<organism evidence="2 3">
    <name type="scientific">Cymbomonas tetramitiformis</name>
    <dbReference type="NCBI Taxonomy" id="36881"/>
    <lineage>
        <taxon>Eukaryota</taxon>
        <taxon>Viridiplantae</taxon>
        <taxon>Chlorophyta</taxon>
        <taxon>Pyramimonadophyceae</taxon>
        <taxon>Pyramimonadales</taxon>
        <taxon>Pyramimonadaceae</taxon>
        <taxon>Cymbomonas</taxon>
    </lineage>
</organism>
<feature type="region of interest" description="Disordered" evidence="1">
    <location>
        <begin position="202"/>
        <end position="224"/>
    </location>
</feature>
<accession>A0AAE0LIL8</accession>
<sequence length="360" mass="38528">ISDSISDNASAECAMMMIDQALRNHCGGNTPFDDLWLAVMLAATPIAGEPPLEVCSAAFHELAAQDSAVAMEAIPVLMRTLLGATSVNAKQWGRATLGVALNSHPKAAVEALMRHLGLHHHALHRYWLVKAVAAAQEPVSAASSRGTATDPQVESHTAVPAGVADEMGLLAAVLRLENEEVCSAIALGHVDVLRLLVQRPRGPVHRGGEAATSGRGGTPQNAEEADESDMLVWLDLIHALAHAARRADCAGLQAASAELYRLLQHHLQGVVRCTSSTSSDKLSSHAHGLLSKLIAMHRTSERGDTHSMHSAHQRELLNILLRCVEWEMVHRHAGRMNSHPLQPVLNTLKALVSPATSQYC</sequence>
<name>A0AAE0LIL8_9CHLO</name>
<dbReference type="EMBL" id="LGRX02001227">
    <property type="protein sequence ID" value="KAK3286548.1"/>
    <property type="molecule type" value="Genomic_DNA"/>
</dbReference>
<reference evidence="2 3" key="1">
    <citation type="journal article" date="2015" name="Genome Biol. Evol.">
        <title>Comparative Genomics of a Bacterivorous Green Alga Reveals Evolutionary Causalities and Consequences of Phago-Mixotrophic Mode of Nutrition.</title>
        <authorList>
            <person name="Burns J.A."/>
            <person name="Paasch A."/>
            <person name="Narechania A."/>
            <person name="Kim E."/>
        </authorList>
    </citation>
    <scope>NUCLEOTIDE SEQUENCE [LARGE SCALE GENOMIC DNA]</scope>
    <source>
        <strain evidence="2 3">PLY_AMNH</strain>
    </source>
</reference>
<gene>
    <name evidence="2" type="ORF">CYMTET_5903</name>
</gene>
<protein>
    <submittedName>
        <fullName evidence="2">Uncharacterized protein</fullName>
    </submittedName>
</protein>
<evidence type="ECO:0000313" key="3">
    <source>
        <dbReference type="Proteomes" id="UP001190700"/>
    </source>
</evidence>
<evidence type="ECO:0000256" key="1">
    <source>
        <dbReference type="SAM" id="MobiDB-lite"/>
    </source>
</evidence>
<dbReference type="AlphaFoldDB" id="A0AAE0LIL8"/>
<dbReference type="Proteomes" id="UP001190700">
    <property type="component" value="Unassembled WGS sequence"/>
</dbReference>
<comment type="caution">
    <text evidence="2">The sequence shown here is derived from an EMBL/GenBank/DDBJ whole genome shotgun (WGS) entry which is preliminary data.</text>
</comment>
<proteinExistence type="predicted"/>
<keyword evidence="3" id="KW-1185">Reference proteome</keyword>
<feature type="non-terminal residue" evidence="2">
    <location>
        <position position="1"/>
    </location>
</feature>